<accession>A0ABS2HGZ8</accession>
<evidence type="ECO:0000313" key="1">
    <source>
        <dbReference type="EMBL" id="MBM7035097.1"/>
    </source>
</evidence>
<gene>
    <name evidence="1" type="ORF">JQC93_01655</name>
</gene>
<name>A0ABS2HGZ8_9VIBR</name>
<reference evidence="1 2" key="1">
    <citation type="submission" date="2021-02" db="EMBL/GenBank/DDBJ databases">
        <authorList>
            <person name="Park J.-S."/>
        </authorList>
    </citation>
    <scope>NUCLEOTIDE SEQUENCE [LARGE SCALE GENOMIC DNA]</scope>
    <source>
        <strain evidence="1 2">188UL20-2</strain>
    </source>
</reference>
<comment type="caution">
    <text evidence="1">The sequence shown here is derived from an EMBL/GenBank/DDBJ whole genome shotgun (WGS) entry which is preliminary data.</text>
</comment>
<keyword evidence="2" id="KW-1185">Reference proteome</keyword>
<dbReference type="RefSeq" id="WP_205156727.1">
    <property type="nucleotide sequence ID" value="NZ_JAFEUM010000001.1"/>
</dbReference>
<proteinExistence type="predicted"/>
<evidence type="ECO:0000313" key="2">
    <source>
        <dbReference type="Proteomes" id="UP000809621"/>
    </source>
</evidence>
<organism evidence="1 2">
    <name type="scientific">Vibrio ulleungensis</name>
    <dbReference type="NCBI Taxonomy" id="2807619"/>
    <lineage>
        <taxon>Bacteria</taxon>
        <taxon>Pseudomonadati</taxon>
        <taxon>Pseudomonadota</taxon>
        <taxon>Gammaproteobacteria</taxon>
        <taxon>Vibrionales</taxon>
        <taxon>Vibrionaceae</taxon>
        <taxon>Vibrio</taxon>
    </lineage>
</organism>
<sequence>MKSNSIMCLAAMASLTPVITQAEVNRYLEYADLGLLVANESKMSGQYPVRMDMALKSGNWNGLYLLPKYQYEATSLEQIDYSFSKFTLLMGYQYDGERWSFGLNAGPVRGTEDYGFSHYQSLGVTGNLYTGYQLSSDWRGEFSIEPLGWRDGLTTYTNFDVIHMLSRHIDIRGTFSVHMRDLEFDDKQLLVGVAGRYRF</sequence>
<protein>
    <submittedName>
        <fullName evidence="1">Uncharacterized protein</fullName>
    </submittedName>
</protein>
<dbReference type="Proteomes" id="UP000809621">
    <property type="component" value="Unassembled WGS sequence"/>
</dbReference>
<dbReference type="EMBL" id="JAFEUM010000001">
    <property type="protein sequence ID" value="MBM7035097.1"/>
    <property type="molecule type" value="Genomic_DNA"/>
</dbReference>